<dbReference type="EMBL" id="CP108085">
    <property type="protein sequence ID" value="WUP79148.1"/>
    <property type="molecule type" value="Genomic_DNA"/>
</dbReference>
<dbReference type="InterPro" id="IPR036705">
    <property type="entry name" value="Ribosyl_crysJ1_sf"/>
</dbReference>
<organism evidence="1 2">
    <name type="scientific">Microbispora hainanensis</name>
    <dbReference type="NCBI Taxonomy" id="568844"/>
    <lineage>
        <taxon>Bacteria</taxon>
        <taxon>Bacillati</taxon>
        <taxon>Actinomycetota</taxon>
        <taxon>Actinomycetes</taxon>
        <taxon>Streptosporangiales</taxon>
        <taxon>Streptosporangiaceae</taxon>
        <taxon>Microbispora</taxon>
    </lineage>
</organism>
<dbReference type="Gene3D" id="1.10.4080.10">
    <property type="entry name" value="ADP-ribosylation/Crystallin J1"/>
    <property type="match status" value="1"/>
</dbReference>
<protein>
    <submittedName>
        <fullName evidence="1">ADP-ribosylglycohydrolase family protein</fullName>
    </submittedName>
</protein>
<sequence length="98" mass="11070">MPPGPWQWTDDTEMACPVYRLLAGRGTIDQDALAASFAAHHDFDRGFGGLPRDWLRRTEPLPGWAEVPAGLRPETADWPWPQGKDLYDVISDQVRRPT</sequence>
<evidence type="ECO:0000313" key="1">
    <source>
        <dbReference type="EMBL" id="WUP79148.1"/>
    </source>
</evidence>
<dbReference type="RefSeq" id="WP_328710892.1">
    <property type="nucleotide sequence ID" value="NZ_CP108085.1"/>
</dbReference>
<dbReference type="Pfam" id="PF03747">
    <property type="entry name" value="ADP_ribosyl_GH"/>
    <property type="match status" value="1"/>
</dbReference>
<gene>
    <name evidence="1" type="ORF">OG913_10145</name>
</gene>
<name>A0ABZ1T467_9ACTN</name>
<reference evidence="1" key="1">
    <citation type="submission" date="2022-10" db="EMBL/GenBank/DDBJ databases">
        <title>The complete genomes of actinobacterial strains from the NBC collection.</title>
        <authorList>
            <person name="Joergensen T.S."/>
            <person name="Alvarez Arevalo M."/>
            <person name="Sterndorff E.B."/>
            <person name="Faurdal D."/>
            <person name="Vuksanovic O."/>
            <person name="Mourched A.-S."/>
            <person name="Charusanti P."/>
            <person name="Shaw S."/>
            <person name="Blin K."/>
            <person name="Weber T."/>
        </authorList>
    </citation>
    <scope>NUCLEOTIDE SEQUENCE</scope>
    <source>
        <strain evidence="1">NBC_00254</strain>
    </source>
</reference>
<dbReference type="SUPFAM" id="SSF101478">
    <property type="entry name" value="ADP-ribosylglycohydrolase"/>
    <property type="match status" value="1"/>
</dbReference>
<accession>A0ABZ1T467</accession>
<proteinExistence type="predicted"/>
<evidence type="ECO:0000313" key="2">
    <source>
        <dbReference type="Proteomes" id="UP001432011"/>
    </source>
</evidence>
<keyword evidence="2" id="KW-1185">Reference proteome</keyword>
<dbReference type="Proteomes" id="UP001432011">
    <property type="component" value="Chromosome"/>
</dbReference>
<dbReference type="InterPro" id="IPR005502">
    <property type="entry name" value="Ribosyl_crysJ1"/>
</dbReference>